<dbReference type="Gene3D" id="3.90.180.10">
    <property type="entry name" value="Medium-chain alcohol dehydrogenases, catalytic domain"/>
    <property type="match status" value="1"/>
</dbReference>
<reference evidence="1 2" key="1">
    <citation type="submission" date="2024-09" db="EMBL/GenBank/DDBJ databases">
        <authorList>
            <person name="Sun Q."/>
            <person name="Mori K."/>
        </authorList>
    </citation>
    <scope>NUCLEOTIDE SEQUENCE [LARGE SCALE GENOMIC DNA]</scope>
    <source>
        <strain evidence="1 2">TBRC 0563</strain>
    </source>
</reference>
<protein>
    <submittedName>
        <fullName evidence="1">Zinc-binding dehydrogenase</fullName>
    </submittedName>
</protein>
<sequence length="67" mass="7392">APPPLRGIRVFNHWIHADGTRLRDLADLAEAGTLTLRVAEALPLEHVAEAHRRLEKGGLRGRLVLTP</sequence>
<gene>
    <name evidence="1" type="ORF">ACFFNX_44870</name>
</gene>
<name>A0ABV5YWA6_9ACTN</name>
<dbReference type="RefSeq" id="WP_378212386.1">
    <property type="nucleotide sequence ID" value="NZ_JBHLZP010000683.1"/>
</dbReference>
<organism evidence="1 2">
    <name type="scientific">Actinoallomurus acaciae</name>
    <dbReference type="NCBI Taxonomy" id="502577"/>
    <lineage>
        <taxon>Bacteria</taxon>
        <taxon>Bacillati</taxon>
        <taxon>Actinomycetota</taxon>
        <taxon>Actinomycetes</taxon>
        <taxon>Streptosporangiales</taxon>
        <taxon>Thermomonosporaceae</taxon>
        <taxon>Actinoallomurus</taxon>
    </lineage>
</organism>
<dbReference type="EMBL" id="JBHLZP010000683">
    <property type="protein sequence ID" value="MFB9839300.1"/>
    <property type="molecule type" value="Genomic_DNA"/>
</dbReference>
<dbReference type="Proteomes" id="UP001589627">
    <property type="component" value="Unassembled WGS sequence"/>
</dbReference>
<keyword evidence="2" id="KW-1185">Reference proteome</keyword>
<dbReference type="Gene3D" id="3.40.50.720">
    <property type="entry name" value="NAD(P)-binding Rossmann-like Domain"/>
    <property type="match status" value="1"/>
</dbReference>
<dbReference type="Pfam" id="PF13602">
    <property type="entry name" value="ADH_zinc_N_2"/>
    <property type="match status" value="1"/>
</dbReference>
<comment type="caution">
    <text evidence="1">The sequence shown here is derived from an EMBL/GenBank/DDBJ whole genome shotgun (WGS) entry which is preliminary data.</text>
</comment>
<proteinExistence type="predicted"/>
<evidence type="ECO:0000313" key="2">
    <source>
        <dbReference type="Proteomes" id="UP001589627"/>
    </source>
</evidence>
<accession>A0ABV5YWA6</accession>
<evidence type="ECO:0000313" key="1">
    <source>
        <dbReference type="EMBL" id="MFB9839300.1"/>
    </source>
</evidence>
<feature type="non-terminal residue" evidence="1">
    <location>
        <position position="1"/>
    </location>
</feature>